<dbReference type="GO" id="GO:0035438">
    <property type="term" value="F:cyclic-di-GMP binding"/>
    <property type="evidence" value="ECO:0007669"/>
    <property type="project" value="InterPro"/>
</dbReference>
<gene>
    <name evidence="3" type="ORF">FQB35_07630</name>
</gene>
<dbReference type="RefSeq" id="WP_148809410.1">
    <property type="nucleotide sequence ID" value="NZ_CP042243.1"/>
</dbReference>
<dbReference type="Pfam" id="PF12945">
    <property type="entry name" value="PilZNR"/>
    <property type="match status" value="1"/>
</dbReference>
<dbReference type="AlphaFoldDB" id="A0A5C0SCK2"/>
<feature type="domain" description="Type III secretion system flagellar brake protein YcgR PilZN" evidence="2">
    <location>
        <begin position="9"/>
        <end position="94"/>
    </location>
</feature>
<evidence type="ECO:0000313" key="3">
    <source>
        <dbReference type="EMBL" id="QEK12255.1"/>
    </source>
</evidence>
<reference evidence="3 4" key="1">
    <citation type="submission" date="2019-07" db="EMBL/GenBank/DDBJ databases">
        <title>Complete genome of Crassaminicella thermophila SY095.</title>
        <authorList>
            <person name="Li X."/>
        </authorList>
    </citation>
    <scope>NUCLEOTIDE SEQUENCE [LARGE SCALE GENOMIC DNA]</scope>
    <source>
        <strain evidence="3 4">SY095</strain>
    </source>
</reference>
<keyword evidence="4" id="KW-1185">Reference proteome</keyword>
<organism evidence="3 4">
    <name type="scientific">Crassaminicella thermophila</name>
    <dbReference type="NCBI Taxonomy" id="2599308"/>
    <lineage>
        <taxon>Bacteria</taxon>
        <taxon>Bacillati</taxon>
        <taxon>Bacillota</taxon>
        <taxon>Clostridia</taxon>
        <taxon>Eubacteriales</taxon>
        <taxon>Clostridiaceae</taxon>
        <taxon>Crassaminicella</taxon>
    </lineage>
</organism>
<sequence>MRKTDLPDIGDKINIDLLDNKIISENKKLVSQIIDKIDDYSMLIATPIFQNVIIPISVGEIIKISYSKKSLGVYGFKAKIIGRKNVSDISYLKVKRIGEIFRVQRREFYRLEILLNTQIRTIEDGNEKTIYALTKDISGGGLRVISKEELKVGSFVQIKIENNDQPINVQGEILRCSQYEESNYNFEIGIVFKDISEKVREEIISFIFEYQRKMRKKGLI</sequence>
<dbReference type="EMBL" id="CP042243">
    <property type="protein sequence ID" value="QEK12255.1"/>
    <property type="molecule type" value="Genomic_DNA"/>
</dbReference>
<keyword evidence="3" id="KW-0966">Cell projection</keyword>
<evidence type="ECO:0000259" key="2">
    <source>
        <dbReference type="Pfam" id="PF12945"/>
    </source>
</evidence>
<keyword evidence="3" id="KW-0969">Cilium</keyword>
<proteinExistence type="predicted"/>
<dbReference type="KEGG" id="crs:FQB35_07630"/>
<name>A0A5C0SCK2_CRATE</name>
<dbReference type="SUPFAM" id="SSF141371">
    <property type="entry name" value="PilZ domain-like"/>
    <property type="match status" value="1"/>
</dbReference>
<dbReference type="InterPro" id="IPR009875">
    <property type="entry name" value="PilZ_domain"/>
</dbReference>
<protein>
    <submittedName>
        <fullName evidence="3">Flagellar brake protein</fullName>
    </submittedName>
</protein>
<keyword evidence="3" id="KW-0282">Flagellum</keyword>
<evidence type="ECO:0000259" key="1">
    <source>
        <dbReference type="Pfam" id="PF07238"/>
    </source>
</evidence>
<dbReference type="InterPro" id="IPR009926">
    <property type="entry name" value="T3SS_YcgR_PilZN"/>
</dbReference>
<dbReference type="OrthoDB" id="9783080at2"/>
<feature type="domain" description="PilZ" evidence="1">
    <location>
        <begin position="104"/>
        <end position="209"/>
    </location>
</feature>
<dbReference type="Pfam" id="PF07238">
    <property type="entry name" value="PilZ"/>
    <property type="match status" value="1"/>
</dbReference>
<accession>A0A5C0SCK2</accession>
<evidence type="ECO:0000313" key="4">
    <source>
        <dbReference type="Proteomes" id="UP000324646"/>
    </source>
</evidence>
<dbReference type="Proteomes" id="UP000324646">
    <property type="component" value="Chromosome"/>
</dbReference>
<dbReference type="Gene3D" id="2.40.10.220">
    <property type="entry name" value="predicted glycosyltransferase like domains"/>
    <property type="match status" value="1"/>
</dbReference>